<sequence length="211" mass="21671">MSTRHVRPRPGRPALVLAALGLVALGLAGSATAAVADEEEGVDLSVVIDDLTPPGQLTLTVAPNDGVVLAEDGSDEDARQFTGTLPTVTVSDTRTPDEIPDGAFWAVVGQAGDFTGGEHTIGADHLGWRPELLTPSPTGNVAEGEPVSSVIPDGSGAPAVGLVGQELLVSTFSAEDETGSWDVTAELALRTPVDVEPGEYHSVLTLSLFDQ</sequence>
<organism evidence="2 3">
    <name type="scientific">Jiangella alba</name>
    <dbReference type="NCBI Taxonomy" id="561176"/>
    <lineage>
        <taxon>Bacteria</taxon>
        <taxon>Bacillati</taxon>
        <taxon>Actinomycetota</taxon>
        <taxon>Actinomycetes</taxon>
        <taxon>Jiangellales</taxon>
        <taxon>Jiangellaceae</taxon>
        <taxon>Jiangella</taxon>
    </lineage>
</organism>
<proteinExistence type="predicted"/>
<dbReference type="EMBL" id="FNUC01000004">
    <property type="protein sequence ID" value="SEF14076.1"/>
    <property type="molecule type" value="Genomic_DNA"/>
</dbReference>
<keyword evidence="1" id="KW-0732">Signal</keyword>
<feature type="signal peptide" evidence="1">
    <location>
        <begin position="1"/>
        <end position="33"/>
    </location>
</feature>
<dbReference type="AlphaFoldDB" id="A0A1H5PK25"/>
<protein>
    <recommendedName>
        <fullName evidence="4">WxL domain surface cell wall-binding</fullName>
    </recommendedName>
</protein>
<dbReference type="STRING" id="561176.SAMN04488561_4546"/>
<reference evidence="3" key="1">
    <citation type="submission" date="2016-10" db="EMBL/GenBank/DDBJ databases">
        <authorList>
            <person name="Varghese N."/>
            <person name="Submissions S."/>
        </authorList>
    </citation>
    <scope>NUCLEOTIDE SEQUENCE [LARGE SCALE GENOMIC DNA]</scope>
    <source>
        <strain evidence="3">DSM 45237</strain>
    </source>
</reference>
<keyword evidence="3" id="KW-1185">Reference proteome</keyword>
<evidence type="ECO:0000256" key="1">
    <source>
        <dbReference type="SAM" id="SignalP"/>
    </source>
</evidence>
<dbReference type="RefSeq" id="WP_069109522.1">
    <property type="nucleotide sequence ID" value="NZ_FNUC01000004.1"/>
</dbReference>
<accession>A0A1H5PK25</accession>
<dbReference type="OrthoDB" id="3696279at2"/>
<dbReference type="Proteomes" id="UP000181980">
    <property type="component" value="Unassembled WGS sequence"/>
</dbReference>
<evidence type="ECO:0008006" key="4">
    <source>
        <dbReference type="Google" id="ProtNLM"/>
    </source>
</evidence>
<evidence type="ECO:0000313" key="2">
    <source>
        <dbReference type="EMBL" id="SEF14076.1"/>
    </source>
</evidence>
<evidence type="ECO:0000313" key="3">
    <source>
        <dbReference type="Proteomes" id="UP000181980"/>
    </source>
</evidence>
<feature type="chain" id="PRO_5038346408" description="WxL domain surface cell wall-binding" evidence="1">
    <location>
        <begin position="34"/>
        <end position="211"/>
    </location>
</feature>
<name>A0A1H5PK25_9ACTN</name>
<gene>
    <name evidence="2" type="ORF">SAMN04488561_4546</name>
</gene>